<comment type="similarity">
    <text evidence="9">Belongs to the TrpF family.</text>
</comment>
<keyword evidence="7 9" id="KW-0057">Aromatic amino acid biosynthesis</keyword>
<comment type="catalytic activity">
    <reaction evidence="1 9">
        <text>N-(5-phospho-beta-D-ribosyl)anthranilate = 1-(2-carboxyphenylamino)-1-deoxy-D-ribulose 5-phosphate</text>
        <dbReference type="Rhea" id="RHEA:21540"/>
        <dbReference type="ChEBI" id="CHEBI:18277"/>
        <dbReference type="ChEBI" id="CHEBI:58613"/>
        <dbReference type="EC" id="5.3.1.24"/>
    </reaction>
</comment>
<dbReference type="InterPro" id="IPR011060">
    <property type="entry name" value="RibuloseP-bd_barrel"/>
</dbReference>
<gene>
    <name evidence="9" type="primary">trpF</name>
    <name evidence="11" type="ORF">C8N46_10144</name>
</gene>
<dbReference type="PANTHER" id="PTHR42894:SF1">
    <property type="entry name" value="N-(5'-PHOSPHORIBOSYL)ANTHRANILATE ISOMERASE"/>
    <property type="match status" value="1"/>
</dbReference>
<evidence type="ECO:0000256" key="4">
    <source>
        <dbReference type="ARBA" id="ARBA00022272"/>
    </source>
</evidence>
<evidence type="ECO:0000259" key="10">
    <source>
        <dbReference type="Pfam" id="PF00697"/>
    </source>
</evidence>
<dbReference type="AlphaFoldDB" id="A0A2T6C543"/>
<evidence type="ECO:0000256" key="6">
    <source>
        <dbReference type="ARBA" id="ARBA00022822"/>
    </source>
</evidence>
<evidence type="ECO:0000313" key="12">
    <source>
        <dbReference type="Proteomes" id="UP000244090"/>
    </source>
</evidence>
<comment type="pathway">
    <text evidence="2 9">Amino-acid biosynthesis; L-tryptophan biosynthesis; L-tryptophan from chorismate: step 3/5.</text>
</comment>
<dbReference type="PANTHER" id="PTHR42894">
    <property type="entry name" value="N-(5'-PHOSPHORIBOSYL)ANTHRANILATE ISOMERASE"/>
    <property type="match status" value="1"/>
</dbReference>
<dbReference type="GO" id="GO:0000162">
    <property type="term" value="P:L-tryptophan biosynthetic process"/>
    <property type="evidence" value="ECO:0007669"/>
    <property type="project" value="UniProtKB-UniRule"/>
</dbReference>
<dbReference type="GO" id="GO:0004640">
    <property type="term" value="F:phosphoribosylanthranilate isomerase activity"/>
    <property type="evidence" value="ECO:0007669"/>
    <property type="project" value="UniProtKB-UniRule"/>
</dbReference>
<evidence type="ECO:0000256" key="3">
    <source>
        <dbReference type="ARBA" id="ARBA00012572"/>
    </source>
</evidence>
<accession>A0A2T6C543</accession>
<dbReference type="EMBL" id="QBKT01000001">
    <property type="protein sequence ID" value="PTX63444.1"/>
    <property type="molecule type" value="Genomic_DNA"/>
</dbReference>
<dbReference type="SUPFAM" id="SSF51366">
    <property type="entry name" value="Ribulose-phoshate binding barrel"/>
    <property type="match status" value="1"/>
</dbReference>
<evidence type="ECO:0000256" key="2">
    <source>
        <dbReference type="ARBA" id="ARBA00004664"/>
    </source>
</evidence>
<dbReference type="HAMAP" id="MF_00135">
    <property type="entry name" value="PRAI"/>
    <property type="match status" value="1"/>
</dbReference>
<dbReference type="EC" id="5.3.1.24" evidence="3 9"/>
<name>A0A2T6C543_9FLAO</name>
<dbReference type="CDD" id="cd00405">
    <property type="entry name" value="PRAI"/>
    <property type="match status" value="1"/>
</dbReference>
<keyword evidence="8 9" id="KW-0413">Isomerase</keyword>
<dbReference type="Gene3D" id="3.20.20.70">
    <property type="entry name" value="Aldolase class I"/>
    <property type="match status" value="1"/>
</dbReference>
<evidence type="ECO:0000256" key="9">
    <source>
        <dbReference type="HAMAP-Rule" id="MF_00135"/>
    </source>
</evidence>
<dbReference type="Proteomes" id="UP000244090">
    <property type="component" value="Unassembled WGS sequence"/>
</dbReference>
<dbReference type="UniPathway" id="UPA00035">
    <property type="reaction ID" value="UER00042"/>
</dbReference>
<sequence>MKNLKLKICGMKYEDNITAVSHLLPDYLGFIFYRKSSRFFETVIPEIPKEIKKTGVFVNASVEEIIKKVTLYDLQAIQLHGSESPEFCEELKKACHIERSRDAHDKMRNQVQHDDFNLHVAPIEIINVFSIKDEFDFATLQPYEPFVDYFLFDTKGKLPGGNGVAFDWTVLENYPSTKPFFLSGGIGLETITKLNDFMKSNASTYCYALDVNSKFEIVPGLKHIEDLKVFKEEINC</sequence>
<dbReference type="InterPro" id="IPR013785">
    <property type="entry name" value="Aldolase_TIM"/>
</dbReference>
<feature type="domain" description="N-(5'phosphoribosyl) anthranilate isomerase (PRAI)" evidence="10">
    <location>
        <begin position="122"/>
        <end position="230"/>
    </location>
</feature>
<evidence type="ECO:0000256" key="5">
    <source>
        <dbReference type="ARBA" id="ARBA00022605"/>
    </source>
</evidence>
<keyword evidence="6 9" id="KW-0822">Tryptophan biosynthesis</keyword>
<comment type="caution">
    <text evidence="11">The sequence shown here is derived from an EMBL/GenBank/DDBJ whole genome shotgun (WGS) entry which is preliminary data.</text>
</comment>
<keyword evidence="12" id="KW-1185">Reference proteome</keyword>
<dbReference type="Pfam" id="PF00697">
    <property type="entry name" value="PRAI"/>
    <property type="match status" value="2"/>
</dbReference>
<keyword evidence="5 9" id="KW-0028">Amino-acid biosynthesis</keyword>
<evidence type="ECO:0000256" key="7">
    <source>
        <dbReference type="ARBA" id="ARBA00023141"/>
    </source>
</evidence>
<organism evidence="11 12">
    <name type="scientific">Kordia periserrulae</name>
    <dbReference type="NCBI Taxonomy" id="701523"/>
    <lineage>
        <taxon>Bacteria</taxon>
        <taxon>Pseudomonadati</taxon>
        <taxon>Bacteroidota</taxon>
        <taxon>Flavobacteriia</taxon>
        <taxon>Flavobacteriales</taxon>
        <taxon>Flavobacteriaceae</taxon>
        <taxon>Kordia</taxon>
    </lineage>
</organism>
<dbReference type="InterPro" id="IPR001240">
    <property type="entry name" value="PRAI_dom"/>
</dbReference>
<evidence type="ECO:0000256" key="1">
    <source>
        <dbReference type="ARBA" id="ARBA00001164"/>
    </source>
</evidence>
<evidence type="ECO:0000313" key="11">
    <source>
        <dbReference type="EMBL" id="PTX63444.1"/>
    </source>
</evidence>
<evidence type="ECO:0000256" key="8">
    <source>
        <dbReference type="ARBA" id="ARBA00023235"/>
    </source>
</evidence>
<dbReference type="InterPro" id="IPR044643">
    <property type="entry name" value="TrpF_fam"/>
</dbReference>
<feature type="domain" description="N-(5'phosphoribosyl) anthranilate isomerase (PRAI)" evidence="10">
    <location>
        <begin position="7"/>
        <end position="104"/>
    </location>
</feature>
<reference evidence="11 12" key="1">
    <citation type="submission" date="2018-04" db="EMBL/GenBank/DDBJ databases">
        <title>Genomic Encyclopedia of Archaeal and Bacterial Type Strains, Phase II (KMG-II): from individual species to whole genera.</title>
        <authorList>
            <person name="Goeker M."/>
        </authorList>
    </citation>
    <scope>NUCLEOTIDE SEQUENCE [LARGE SCALE GENOMIC DNA]</scope>
    <source>
        <strain evidence="11 12">DSM 25731</strain>
    </source>
</reference>
<protein>
    <recommendedName>
        <fullName evidence="4 9">N-(5'-phosphoribosyl)anthranilate isomerase</fullName>
        <shortName evidence="9">PRAI</shortName>
        <ecNumber evidence="3 9">5.3.1.24</ecNumber>
    </recommendedName>
</protein>
<proteinExistence type="inferred from homology"/>
<dbReference type="OrthoDB" id="9786954at2"/>